<evidence type="ECO:0000256" key="1">
    <source>
        <dbReference type="SAM" id="Phobius"/>
    </source>
</evidence>
<dbReference type="PATRIC" id="fig|1423776.4.peg.588"/>
<dbReference type="RefSeq" id="WP_054699008.1">
    <property type="nucleotide sequence ID" value="NZ_BBFJ01000001.1"/>
</dbReference>
<organism evidence="3 4">
    <name type="scientific">Secundilactobacillus odoratitofui DSM 19909 = JCM 15043</name>
    <dbReference type="NCBI Taxonomy" id="1423776"/>
    <lineage>
        <taxon>Bacteria</taxon>
        <taxon>Bacillati</taxon>
        <taxon>Bacillota</taxon>
        <taxon>Bacilli</taxon>
        <taxon>Lactobacillales</taxon>
        <taxon>Lactobacillaceae</taxon>
        <taxon>Secundilactobacillus</taxon>
    </lineage>
</organism>
<reference evidence="3 4" key="1">
    <citation type="journal article" date="2015" name="Genome Announc.">
        <title>Expanding the biotechnology potential of lactobacilli through comparative genomics of 213 strains and associated genera.</title>
        <authorList>
            <person name="Sun Z."/>
            <person name="Harris H.M."/>
            <person name="McCann A."/>
            <person name="Guo C."/>
            <person name="Argimon S."/>
            <person name="Zhang W."/>
            <person name="Yang X."/>
            <person name="Jeffery I.B."/>
            <person name="Cooney J.C."/>
            <person name="Kagawa T.F."/>
            <person name="Liu W."/>
            <person name="Song Y."/>
            <person name="Salvetti E."/>
            <person name="Wrobel A."/>
            <person name="Rasinkangas P."/>
            <person name="Parkhill J."/>
            <person name="Rea M.C."/>
            <person name="O'Sullivan O."/>
            <person name="Ritari J."/>
            <person name="Douillard F.P."/>
            <person name="Paul Ross R."/>
            <person name="Yang R."/>
            <person name="Briner A.E."/>
            <person name="Felis G.E."/>
            <person name="de Vos W.M."/>
            <person name="Barrangou R."/>
            <person name="Klaenhammer T.R."/>
            <person name="Caufield P.W."/>
            <person name="Cui Y."/>
            <person name="Zhang H."/>
            <person name="O'Toole P.W."/>
        </authorList>
    </citation>
    <scope>NUCLEOTIDE SEQUENCE [LARGE SCALE GENOMIC DNA]</scope>
    <source>
        <strain evidence="3 4">DSM 19909</strain>
    </source>
</reference>
<dbReference type="STRING" id="1423776.FD04_GL000584"/>
<dbReference type="EMBL" id="AZEE01000027">
    <property type="protein sequence ID" value="KRK98843.1"/>
    <property type="molecule type" value="Genomic_DNA"/>
</dbReference>
<feature type="domain" description="Zinc-ribbon" evidence="2">
    <location>
        <begin position="3"/>
        <end position="25"/>
    </location>
</feature>
<evidence type="ECO:0000313" key="4">
    <source>
        <dbReference type="Proteomes" id="UP000051160"/>
    </source>
</evidence>
<comment type="caution">
    <text evidence="3">The sequence shown here is derived from an EMBL/GenBank/DDBJ whole genome shotgun (WGS) entry which is preliminary data.</text>
</comment>
<accession>A0A0R1LSU9</accession>
<gene>
    <name evidence="3" type="ORF">FD04_GL000584</name>
</gene>
<evidence type="ECO:0000313" key="3">
    <source>
        <dbReference type="EMBL" id="KRK98843.1"/>
    </source>
</evidence>
<name>A0A0R1LSU9_9LACO</name>
<dbReference type="OrthoDB" id="2291432at2"/>
<dbReference type="AlphaFoldDB" id="A0A0R1LSU9"/>
<keyword evidence="1" id="KW-0472">Membrane</keyword>
<sequence length="215" mass="24341">MRHCPNCGAKISESAIYCTSCGAKLPVIPGQVNQQMQQPEQQFQPSSFNQNQQSNYNYSQSPNMTSQDVNVKQSSRRMMWIVGVIVFVILLIGGYSWYESQPNVVLSKHSYYLMDPRLRQDFKWKPDVENGIMKFNFRTNGKVTIWASSDVSINAKYKINNGSLKLSLGKNNGGTHTWKLKQITSGTLNNKEYAGYLISADDSTDGDGDWLVYQK</sequence>
<evidence type="ECO:0000259" key="2">
    <source>
        <dbReference type="Pfam" id="PF13240"/>
    </source>
</evidence>
<keyword evidence="4" id="KW-1185">Reference proteome</keyword>
<keyword evidence="1" id="KW-0812">Transmembrane</keyword>
<dbReference type="Proteomes" id="UP000051160">
    <property type="component" value="Unassembled WGS sequence"/>
</dbReference>
<protein>
    <recommendedName>
        <fullName evidence="2">Zinc-ribbon domain-containing protein</fullName>
    </recommendedName>
</protein>
<proteinExistence type="predicted"/>
<keyword evidence="1" id="KW-1133">Transmembrane helix</keyword>
<feature type="transmembrane region" description="Helical" evidence="1">
    <location>
        <begin position="78"/>
        <end position="98"/>
    </location>
</feature>
<dbReference type="InterPro" id="IPR026870">
    <property type="entry name" value="Zinc_ribbon_dom"/>
</dbReference>
<dbReference type="Pfam" id="PF13240">
    <property type="entry name" value="Zn_Ribbon_1"/>
    <property type="match status" value="1"/>
</dbReference>